<evidence type="ECO:0000256" key="1">
    <source>
        <dbReference type="SAM" id="Phobius"/>
    </source>
</evidence>
<accession>A0A8T0PEM7</accession>
<reference evidence="3" key="1">
    <citation type="submission" date="2020-05" db="EMBL/GenBank/DDBJ databases">
        <title>WGS assembly of Panicum virgatum.</title>
        <authorList>
            <person name="Lovell J.T."/>
            <person name="Jenkins J."/>
            <person name="Shu S."/>
            <person name="Juenger T.E."/>
            <person name="Schmutz J."/>
        </authorList>
    </citation>
    <scope>NUCLEOTIDE SEQUENCE</scope>
    <source>
        <strain evidence="3">AP13</strain>
    </source>
</reference>
<feature type="transmembrane region" description="Helical" evidence="1">
    <location>
        <begin position="123"/>
        <end position="142"/>
    </location>
</feature>
<dbReference type="EMBL" id="CM029052">
    <property type="protein sequence ID" value="KAG2559089.1"/>
    <property type="molecule type" value="Genomic_DNA"/>
</dbReference>
<evidence type="ECO:0000313" key="3">
    <source>
        <dbReference type="EMBL" id="KAG2559089.1"/>
    </source>
</evidence>
<sequence length="701" mass="79394">MASDMDFSPTPSPLPQDYSYCNCSDRITTVRVLVIVAVLSMLLLHILGSLRRLSSHDLLHTIVAGIYTLSYPLVSYIIGLMKASDWYHVHFAIWAVFLLLLLGNTDSLTARRLSDIDNWKSIYVKHLFKVFLMVYVMLKIYGSPSEDGKHVPPVPHLPALTAILVVVVLKWYVMIASMRMVSKSYLCKNTKVVADPSIRYMVAGEKHCCVKRPAAGGKLWYEQDGPSCLKKVTTVEQIWQCKGNLLFHDQRGKLLKDLCLSMALSKMLNRRFAGFELSEAELGKTRDFVFTGLLSGDKPHQRAFRVVEEELVFVHDLYYTRYSYLDRKCRFFALCLPVIMVALTIFITLVVAFLEAYQLYLYIASGWFKVALVRSYVTTPFLQRCRFLETITGLVLRFKGYRPWKGRVGQYCILRDLGSTSRVRNCLHYAILFLLDKTKKGRKNSVRLSENVKKAIVDSLVRSNGQLTNGVASLKDNGVHGELSRGCDATATDGTVTHTILVWHIATTLCEHHLADAHDREDDAVRTASTLFWGVARLPPGVRPLGRLSWFLGRHTLSRYCLHLLAFAPNLLPDHSSESEYMLDRTLDEASVLLEKLESRCEELMKYSTHDGDDGDEESLVKQGARLARRLIDDIPETKCRWKVLSDFWAEMMLYVSPSDDARAHLEALAKGGEFITHIWVLLTQAGVLKRGLQAGPNDVV</sequence>
<name>A0A8T0PEM7_PANVG</name>
<evidence type="ECO:0000259" key="2">
    <source>
        <dbReference type="Pfam" id="PF13968"/>
    </source>
</evidence>
<comment type="caution">
    <text evidence="3">The sequence shown here is derived from an EMBL/GenBank/DDBJ whole genome shotgun (WGS) entry which is preliminary data.</text>
</comment>
<dbReference type="InterPro" id="IPR007658">
    <property type="entry name" value="DUF594"/>
</dbReference>
<feature type="transmembrane region" description="Helical" evidence="1">
    <location>
        <begin position="27"/>
        <end position="46"/>
    </location>
</feature>
<gene>
    <name evidence="3" type="ORF">PVAP13_8NG319500</name>
</gene>
<dbReference type="InterPro" id="IPR025315">
    <property type="entry name" value="DUF4220"/>
</dbReference>
<organism evidence="3 4">
    <name type="scientific">Panicum virgatum</name>
    <name type="common">Blackwell switchgrass</name>
    <dbReference type="NCBI Taxonomy" id="38727"/>
    <lineage>
        <taxon>Eukaryota</taxon>
        <taxon>Viridiplantae</taxon>
        <taxon>Streptophyta</taxon>
        <taxon>Embryophyta</taxon>
        <taxon>Tracheophyta</taxon>
        <taxon>Spermatophyta</taxon>
        <taxon>Magnoliopsida</taxon>
        <taxon>Liliopsida</taxon>
        <taxon>Poales</taxon>
        <taxon>Poaceae</taxon>
        <taxon>PACMAD clade</taxon>
        <taxon>Panicoideae</taxon>
        <taxon>Panicodae</taxon>
        <taxon>Paniceae</taxon>
        <taxon>Panicinae</taxon>
        <taxon>Panicum</taxon>
        <taxon>Panicum sect. Hiantes</taxon>
    </lineage>
</organism>
<dbReference type="PANTHER" id="PTHR31325">
    <property type="entry name" value="OS01G0798800 PROTEIN-RELATED"/>
    <property type="match status" value="1"/>
</dbReference>
<dbReference type="Pfam" id="PF13968">
    <property type="entry name" value="DUF4220"/>
    <property type="match status" value="1"/>
</dbReference>
<dbReference type="Pfam" id="PF04578">
    <property type="entry name" value="DUF594"/>
    <property type="match status" value="1"/>
</dbReference>
<feature type="domain" description="DUF4220" evidence="2">
    <location>
        <begin position="66"/>
        <end position="415"/>
    </location>
</feature>
<keyword evidence="1" id="KW-0472">Membrane</keyword>
<feature type="transmembrane region" description="Helical" evidence="1">
    <location>
        <begin position="58"/>
        <end position="80"/>
    </location>
</feature>
<keyword evidence="1" id="KW-1133">Transmembrane helix</keyword>
<keyword evidence="1" id="KW-0812">Transmembrane</keyword>
<feature type="transmembrane region" description="Helical" evidence="1">
    <location>
        <begin position="154"/>
        <end position="173"/>
    </location>
</feature>
<evidence type="ECO:0000313" key="4">
    <source>
        <dbReference type="Proteomes" id="UP000823388"/>
    </source>
</evidence>
<feature type="transmembrane region" description="Helical" evidence="1">
    <location>
        <begin position="86"/>
        <end position="103"/>
    </location>
</feature>
<dbReference type="AlphaFoldDB" id="A0A8T0PEM7"/>
<keyword evidence="4" id="KW-1185">Reference proteome</keyword>
<protein>
    <recommendedName>
        <fullName evidence="2">DUF4220 domain-containing protein</fullName>
    </recommendedName>
</protein>
<proteinExistence type="predicted"/>
<dbReference type="Proteomes" id="UP000823388">
    <property type="component" value="Chromosome 8N"/>
</dbReference>
<feature type="transmembrane region" description="Helical" evidence="1">
    <location>
        <begin position="331"/>
        <end position="353"/>
    </location>
</feature>